<dbReference type="PANTHER" id="PTHR11455:SF9">
    <property type="entry name" value="CRYPTOCHROME CIRCADIAN CLOCK 5 ISOFORM X1"/>
    <property type="match status" value="1"/>
</dbReference>
<keyword evidence="1 3" id="KW-0285">Flavoprotein</keyword>
<keyword evidence="6" id="KW-1185">Reference proteome</keyword>
<dbReference type="Pfam" id="PF03441">
    <property type="entry name" value="FAD_binding_7"/>
    <property type="match status" value="1"/>
</dbReference>
<keyword evidence="2 3" id="KW-0274">FAD</keyword>
<dbReference type="GO" id="GO:0009416">
    <property type="term" value="P:response to light stimulus"/>
    <property type="evidence" value="ECO:0007669"/>
    <property type="project" value="TreeGrafter"/>
</dbReference>
<organism evidence="5 6">
    <name type="scientific">Neobacillus piezotolerans</name>
    <dbReference type="NCBI Taxonomy" id="2259171"/>
    <lineage>
        <taxon>Bacteria</taxon>
        <taxon>Bacillati</taxon>
        <taxon>Bacillota</taxon>
        <taxon>Bacilli</taxon>
        <taxon>Bacillales</taxon>
        <taxon>Bacillaceae</taxon>
        <taxon>Neobacillus</taxon>
    </lineage>
</organism>
<dbReference type="Gene3D" id="1.10.579.10">
    <property type="entry name" value="DNA Cyclobutane Dipyrimidine Photolyase, subunit A, domain 3"/>
    <property type="match status" value="1"/>
</dbReference>
<dbReference type="InterPro" id="IPR014729">
    <property type="entry name" value="Rossmann-like_a/b/a_fold"/>
</dbReference>
<evidence type="ECO:0000256" key="1">
    <source>
        <dbReference type="ARBA" id="ARBA00022630"/>
    </source>
</evidence>
<evidence type="ECO:0000256" key="3">
    <source>
        <dbReference type="PIRSR" id="PIRSR602081-1"/>
    </source>
</evidence>
<evidence type="ECO:0000313" key="5">
    <source>
        <dbReference type="EMBL" id="RDU36539.1"/>
    </source>
</evidence>
<dbReference type="AlphaFoldDB" id="A0A3D8GQS9"/>
<feature type="domain" description="Photolyase/cryptochrome alpha/beta" evidence="4">
    <location>
        <begin position="1"/>
        <end position="124"/>
    </location>
</feature>
<dbReference type="InterPro" id="IPR002081">
    <property type="entry name" value="Cryptochrome/DNA_photolyase_1"/>
</dbReference>
<feature type="binding site" evidence="3">
    <location>
        <position position="203"/>
    </location>
    <ligand>
        <name>FAD</name>
        <dbReference type="ChEBI" id="CHEBI:57692"/>
    </ligand>
</feature>
<dbReference type="GO" id="GO:0003677">
    <property type="term" value="F:DNA binding"/>
    <property type="evidence" value="ECO:0007669"/>
    <property type="project" value="TreeGrafter"/>
</dbReference>
<dbReference type="Proteomes" id="UP000257144">
    <property type="component" value="Unassembled WGS sequence"/>
</dbReference>
<dbReference type="InterPro" id="IPR005101">
    <property type="entry name" value="Cryptochr/Photolyase_FAD-bd"/>
</dbReference>
<dbReference type="SUPFAM" id="SSF52425">
    <property type="entry name" value="Cryptochrome/photolyase, N-terminal domain"/>
    <property type="match status" value="1"/>
</dbReference>
<dbReference type="Pfam" id="PF00875">
    <property type="entry name" value="DNA_photolyase"/>
    <property type="match status" value="1"/>
</dbReference>
<comment type="caution">
    <text evidence="5">The sequence shown here is derived from an EMBL/GenBank/DDBJ whole genome shotgun (WGS) entry which is preliminary data.</text>
</comment>
<dbReference type="RefSeq" id="WP_115452532.1">
    <property type="nucleotide sequence ID" value="NZ_QNQT01000005.1"/>
</dbReference>
<dbReference type="PANTHER" id="PTHR11455">
    <property type="entry name" value="CRYPTOCHROME"/>
    <property type="match status" value="1"/>
</dbReference>
<feature type="binding site" evidence="3">
    <location>
        <position position="257"/>
    </location>
    <ligand>
        <name>FAD</name>
        <dbReference type="ChEBI" id="CHEBI:57692"/>
    </ligand>
</feature>
<dbReference type="PROSITE" id="PS51645">
    <property type="entry name" value="PHR_CRY_ALPHA_BETA"/>
    <property type="match status" value="1"/>
</dbReference>
<accession>A0A3D8GQS9</accession>
<dbReference type="GO" id="GO:0003904">
    <property type="term" value="F:deoxyribodipyrimidine photo-lyase activity"/>
    <property type="evidence" value="ECO:0007669"/>
    <property type="project" value="TreeGrafter"/>
</dbReference>
<feature type="binding site" evidence="3">
    <location>
        <begin position="217"/>
        <end position="221"/>
    </location>
    <ligand>
        <name>FAD</name>
        <dbReference type="ChEBI" id="CHEBI:57692"/>
    </ligand>
</feature>
<comment type="cofactor">
    <cofactor evidence="3">
        <name>FAD</name>
        <dbReference type="ChEBI" id="CHEBI:57692"/>
    </cofactor>
    <text evidence="3">Binds 1 FAD per subunit.</text>
</comment>
<evidence type="ECO:0000259" key="4">
    <source>
        <dbReference type="PROSITE" id="PS51645"/>
    </source>
</evidence>
<gene>
    <name evidence="5" type="ORF">DRW41_13520</name>
</gene>
<proteinExistence type="predicted"/>
<dbReference type="Gene3D" id="3.40.50.620">
    <property type="entry name" value="HUPs"/>
    <property type="match status" value="1"/>
</dbReference>
<protein>
    <recommendedName>
        <fullName evidence="4">Photolyase/cryptochrome alpha/beta domain-containing protein</fullName>
    </recommendedName>
</protein>
<dbReference type="SUPFAM" id="SSF48173">
    <property type="entry name" value="Cryptochrome/photolyase FAD-binding domain"/>
    <property type="match status" value="1"/>
</dbReference>
<reference evidence="5 6" key="1">
    <citation type="submission" date="2018-07" db="EMBL/GenBank/DDBJ databases">
        <title>Bacillus sp. YLB-04 draft genome sequence.</title>
        <authorList>
            <person name="Yu L."/>
            <person name="Tang X."/>
        </authorList>
    </citation>
    <scope>NUCLEOTIDE SEQUENCE [LARGE SCALE GENOMIC DNA]</scope>
    <source>
        <strain evidence="5 6">YLB-04</strain>
    </source>
</reference>
<dbReference type="InterPro" id="IPR036134">
    <property type="entry name" value="Crypto/Photolyase_FAD-like_sf"/>
</dbReference>
<name>A0A3D8GQS9_9BACI</name>
<dbReference type="InterPro" id="IPR006050">
    <property type="entry name" value="DNA_photolyase_N"/>
</dbReference>
<sequence>MNIVWYRRDLRVNDHLPLSMAAKYGEVLPLYIIEPRLWQGGILSARHLAFVLESLEELSNRLAGLGGRLYVTLGNPEEVFKKLRQEYGATRVFFYKTREMADFPFFDNPEKSDIQFEPTLPYTFESRNIPSKAKWLKMMEGEDEIAPPKLASPGRLPPWLSDTLGKFRSYHDGGELIPAGQPGGERNAEETLQSFLKGRYEKYGRSEDGILKASNYSSRLSPYLSWGNLSLKTVVKKSLGELREARTAEQQKAMTLFLDRLYSRFIACETCCYEMDGLPSSKGIAWNSVEEERIRMGRTGIPIIDAAILSLRKTGWLPSSLRAVLTIFLCIGLRLDKQMVKEFLGSLLLDYDPCILTREVEKCASLSGRNLSGYFHPVRSGKKLDREGVFIKRHIPELNSLSAKYVHEPWSYPGFYTLGYPVPLKDPESIYKAIKLTAADSGNKSNKNVTNPVGNWEQIVMDLSEE</sequence>
<dbReference type="Gene3D" id="1.25.40.80">
    <property type="match status" value="1"/>
</dbReference>
<evidence type="ECO:0000313" key="6">
    <source>
        <dbReference type="Proteomes" id="UP000257144"/>
    </source>
</evidence>
<dbReference type="EMBL" id="QNQT01000005">
    <property type="protein sequence ID" value="RDU36539.1"/>
    <property type="molecule type" value="Genomic_DNA"/>
</dbReference>
<dbReference type="GO" id="GO:0071949">
    <property type="term" value="F:FAD binding"/>
    <property type="evidence" value="ECO:0007669"/>
    <property type="project" value="TreeGrafter"/>
</dbReference>
<dbReference type="OrthoDB" id="9772484at2"/>
<dbReference type="InterPro" id="IPR036155">
    <property type="entry name" value="Crypto/Photolyase_N_sf"/>
</dbReference>
<feature type="binding site" evidence="3">
    <location>
        <begin position="350"/>
        <end position="352"/>
    </location>
    <ligand>
        <name>FAD</name>
        <dbReference type="ChEBI" id="CHEBI:57692"/>
    </ligand>
</feature>
<evidence type="ECO:0000256" key="2">
    <source>
        <dbReference type="ARBA" id="ARBA00022827"/>
    </source>
</evidence>